<dbReference type="Proteomes" id="UP000654075">
    <property type="component" value="Unassembled WGS sequence"/>
</dbReference>
<feature type="transmembrane region" description="Helical" evidence="5">
    <location>
        <begin position="215"/>
        <end position="235"/>
    </location>
</feature>
<keyword evidence="4 5" id="KW-0472">Membrane</keyword>
<dbReference type="Pfam" id="PF04172">
    <property type="entry name" value="LrgB"/>
    <property type="match status" value="1"/>
</dbReference>
<dbReference type="GO" id="GO:0016020">
    <property type="term" value="C:membrane"/>
    <property type="evidence" value="ECO:0007669"/>
    <property type="project" value="UniProtKB-SubCell"/>
</dbReference>
<comment type="subcellular location">
    <subcellularLocation>
        <location evidence="1">Membrane</location>
        <topology evidence="1">Multi-pass membrane protein</topology>
    </subcellularLocation>
</comment>
<evidence type="ECO:0000313" key="7">
    <source>
        <dbReference type="Proteomes" id="UP000654075"/>
    </source>
</evidence>
<feature type="transmembrane region" description="Helical" evidence="5">
    <location>
        <begin position="190"/>
        <end position="208"/>
    </location>
</feature>
<evidence type="ECO:0000256" key="3">
    <source>
        <dbReference type="ARBA" id="ARBA00022989"/>
    </source>
</evidence>
<feature type="transmembrane region" description="Helical" evidence="5">
    <location>
        <begin position="166"/>
        <end position="184"/>
    </location>
</feature>
<evidence type="ECO:0000256" key="5">
    <source>
        <dbReference type="SAM" id="Phobius"/>
    </source>
</evidence>
<proteinExistence type="predicted"/>
<feature type="transmembrane region" description="Helical" evidence="5">
    <location>
        <begin position="400"/>
        <end position="422"/>
    </location>
</feature>
<name>A0A813E795_POLGL</name>
<reference evidence="6" key="1">
    <citation type="submission" date="2021-02" db="EMBL/GenBank/DDBJ databases">
        <authorList>
            <person name="Dougan E. K."/>
            <person name="Rhodes N."/>
            <person name="Thang M."/>
            <person name="Chan C."/>
        </authorList>
    </citation>
    <scope>NUCLEOTIDE SEQUENCE</scope>
</reference>
<evidence type="ECO:0000256" key="2">
    <source>
        <dbReference type="ARBA" id="ARBA00022692"/>
    </source>
</evidence>
<keyword evidence="2 5" id="KW-0812">Transmembrane</keyword>
<feature type="transmembrane region" description="Helical" evidence="5">
    <location>
        <begin position="288"/>
        <end position="311"/>
    </location>
</feature>
<protein>
    <submittedName>
        <fullName evidence="6">Uncharacterized protein</fullName>
    </submittedName>
</protein>
<gene>
    <name evidence="6" type="ORF">PGLA1383_LOCUS13347</name>
</gene>
<dbReference type="AlphaFoldDB" id="A0A813E795"/>
<evidence type="ECO:0000256" key="1">
    <source>
        <dbReference type="ARBA" id="ARBA00004141"/>
    </source>
</evidence>
<dbReference type="EMBL" id="CAJNNV010007357">
    <property type="protein sequence ID" value="CAE8594823.1"/>
    <property type="molecule type" value="Genomic_DNA"/>
</dbReference>
<dbReference type="OMA" id="NGMMSFF"/>
<feature type="transmembrane region" description="Helical" evidence="5">
    <location>
        <begin position="255"/>
        <end position="276"/>
    </location>
</feature>
<dbReference type="PANTHER" id="PTHR30249">
    <property type="entry name" value="PUTATIVE SEROTONIN TRANSPORTER"/>
    <property type="match status" value="1"/>
</dbReference>
<sequence>MQGGVQRVLDKVHRLAAVGIFVLIERSIVAAGFQALPPPLVGMFVLFALLLLLDRCGSGRSAAVIFELLEPGYRFLLKWAPLFFTPALVKLPLVEERFTISEIIRTFLLITVGGIIQMALVAKLATRLAEGSAPQTELPQVAPAKVPGTAAKAPYPRPGRPYKQRWLPVYAAFMAVALGCVHAGRESVFAEKTFLLCAPLLAFVLCNSAPPFFKLVFHPIFAGVAGSWLAIAFWAKVQADDSFHDVLVRYTAADGAGPLMSKLLNPLVVALALLLYERRFLLQRDSKPIFGTAIGAAVSGLIGTTVMAKILCLQPVLAKASVSRYCTAPLALAVASSLSASQPLAIAMVVASGFLGIFVAQPLLRWLDVRGSRERGLAIGAVSHVLGTVSVASWDEAAVPYSALIFVLTSGLTAALVAVPLIQTSLLWALG</sequence>
<keyword evidence="3 5" id="KW-1133">Transmembrane helix</keyword>
<dbReference type="PANTHER" id="PTHR30249:SF0">
    <property type="entry name" value="PLASTIDAL GLYCOLATE_GLYCERATE TRANSLOCATOR 1, CHLOROPLASTIC"/>
    <property type="match status" value="1"/>
</dbReference>
<organism evidence="6 7">
    <name type="scientific">Polarella glacialis</name>
    <name type="common">Dinoflagellate</name>
    <dbReference type="NCBI Taxonomy" id="89957"/>
    <lineage>
        <taxon>Eukaryota</taxon>
        <taxon>Sar</taxon>
        <taxon>Alveolata</taxon>
        <taxon>Dinophyceae</taxon>
        <taxon>Suessiales</taxon>
        <taxon>Suessiaceae</taxon>
        <taxon>Polarella</taxon>
    </lineage>
</organism>
<dbReference type="OrthoDB" id="443193at2759"/>
<feature type="transmembrane region" description="Helical" evidence="5">
    <location>
        <begin position="35"/>
        <end position="53"/>
    </location>
</feature>
<evidence type="ECO:0000313" key="6">
    <source>
        <dbReference type="EMBL" id="CAE8594823.1"/>
    </source>
</evidence>
<comment type="caution">
    <text evidence="6">The sequence shown here is derived from an EMBL/GenBank/DDBJ whole genome shotgun (WGS) entry which is preliminary data.</text>
</comment>
<evidence type="ECO:0000256" key="4">
    <source>
        <dbReference type="ARBA" id="ARBA00023136"/>
    </source>
</evidence>
<accession>A0A813E795</accession>
<keyword evidence="7" id="KW-1185">Reference proteome</keyword>
<dbReference type="InterPro" id="IPR007300">
    <property type="entry name" value="CidB/LrgB"/>
</dbReference>
<feature type="transmembrane region" description="Helical" evidence="5">
    <location>
        <begin position="344"/>
        <end position="364"/>
    </location>
</feature>